<evidence type="ECO:0000256" key="2">
    <source>
        <dbReference type="ARBA" id="ARBA00022670"/>
    </source>
</evidence>
<keyword evidence="6" id="KW-1185">Reference proteome</keyword>
<accession>A0A7L4UNE2</accession>
<keyword evidence="2 5" id="KW-0645">Protease</keyword>
<dbReference type="SMART" id="SM00228">
    <property type="entry name" value="PDZ"/>
    <property type="match status" value="1"/>
</dbReference>
<reference evidence="5 6" key="1">
    <citation type="submission" date="2018-05" db="EMBL/GenBank/DDBJ databases">
        <title>Genomic Encyclopedia of Type Strains, Phase IV (KMG-IV): sequencing the most valuable type-strain genomes for metagenomic binning, comparative biology and taxonomic classification.</title>
        <authorList>
            <person name="Goeker M."/>
        </authorList>
    </citation>
    <scope>NUCLEOTIDE SEQUENCE [LARGE SCALE GENOMIC DNA]</scope>
    <source>
        <strain evidence="5 6">DSM 28579</strain>
    </source>
</reference>
<dbReference type="PRINTS" id="PR00834">
    <property type="entry name" value="PROTEASES2C"/>
</dbReference>
<gene>
    <name evidence="5" type="ORF">C7377_1724</name>
</gene>
<dbReference type="InterPro" id="IPR001940">
    <property type="entry name" value="Peptidase_S1C"/>
</dbReference>
<dbReference type="GO" id="GO:0004252">
    <property type="term" value="F:serine-type endopeptidase activity"/>
    <property type="evidence" value="ECO:0007669"/>
    <property type="project" value="InterPro"/>
</dbReference>
<sequence>MIVLIALGAGGIFMYLYLNWENKLKTKSDTDITYSQPQTQGQASVAIAGQPVDLRTAASTAVKSVVHVKTQYTQRAQYRNPFLEFFYGQGAGAPTRQVMQSGSGVIISDDGYIVTNNHVIERSDKIVVVLNDQREFPAELVGRDPNTDLALLKIKGKDLPAIEFANSDKVALGEWVLAVGNPYNLTSTVTAGIVSAKGRSISDPRKRKMSLDAFIQTDAVVNPGNSGGALVNTAGQLVGINTAIQSTTGSYVGYSFAIPSNVAAKVANDLKEYGSVQRGYLGVQIAPMTTGLAKQFNSNKVEGVFVAEVTKGGAAEEAGVQAEDIIISINKIKVNSVEQLQEQLAKYSPSDDLTISAKRKGIVKHFDIELRNTIGEGSLQQEIILGAYLKPLNNEMQKVLRINSGVIVTQLGVGKLQQAGVREGFVILNINNTVIKTTADVQKALDDNVLNGKFLVEGIYPNGEKAYYRFLKD</sequence>
<keyword evidence="3" id="KW-0378">Hydrolase</keyword>
<dbReference type="SUPFAM" id="SSF50494">
    <property type="entry name" value="Trypsin-like serine proteases"/>
    <property type="match status" value="1"/>
</dbReference>
<comment type="similarity">
    <text evidence="1">Belongs to the peptidase S1C family.</text>
</comment>
<dbReference type="GO" id="GO:0006508">
    <property type="term" value="P:proteolysis"/>
    <property type="evidence" value="ECO:0007669"/>
    <property type="project" value="UniProtKB-KW"/>
</dbReference>
<dbReference type="InterPro" id="IPR009003">
    <property type="entry name" value="Peptidase_S1_PA"/>
</dbReference>
<dbReference type="AlphaFoldDB" id="A0A7L4UNE2"/>
<proteinExistence type="inferred from homology"/>
<dbReference type="EMBL" id="QENZ01000005">
    <property type="protein sequence ID" value="PVX50076.1"/>
    <property type="molecule type" value="Genomic_DNA"/>
</dbReference>
<comment type="caution">
    <text evidence="5">The sequence shown here is derived from an EMBL/GenBank/DDBJ whole genome shotgun (WGS) entry which is preliminary data.</text>
</comment>
<evidence type="ECO:0000256" key="1">
    <source>
        <dbReference type="ARBA" id="ARBA00010541"/>
    </source>
</evidence>
<dbReference type="Proteomes" id="UP000251835">
    <property type="component" value="Unassembled WGS sequence"/>
</dbReference>
<evidence type="ECO:0000259" key="4">
    <source>
        <dbReference type="PROSITE" id="PS50106"/>
    </source>
</evidence>
<feature type="domain" description="PDZ" evidence="4">
    <location>
        <begin position="278"/>
        <end position="359"/>
    </location>
</feature>
<dbReference type="Pfam" id="PF13180">
    <property type="entry name" value="PDZ_2"/>
    <property type="match status" value="1"/>
</dbReference>
<dbReference type="PANTHER" id="PTHR22939">
    <property type="entry name" value="SERINE PROTEASE FAMILY S1C HTRA-RELATED"/>
    <property type="match status" value="1"/>
</dbReference>
<dbReference type="InterPro" id="IPR036034">
    <property type="entry name" value="PDZ_sf"/>
</dbReference>
<name>A0A7L4UNE2_BALHA</name>
<dbReference type="Gene3D" id="2.30.42.10">
    <property type="match status" value="2"/>
</dbReference>
<dbReference type="PANTHER" id="PTHR22939:SF129">
    <property type="entry name" value="SERINE PROTEASE HTRA2, MITOCHONDRIAL"/>
    <property type="match status" value="1"/>
</dbReference>
<dbReference type="InterPro" id="IPR001478">
    <property type="entry name" value="PDZ"/>
</dbReference>
<organism evidence="5 6">
    <name type="scientific">Balneicella halophila</name>
    <dbReference type="NCBI Taxonomy" id="1537566"/>
    <lineage>
        <taxon>Bacteria</taxon>
        <taxon>Pseudomonadati</taxon>
        <taxon>Bacteroidota</taxon>
        <taxon>Bacteroidia</taxon>
        <taxon>Bacteroidales</taxon>
        <taxon>Balneicellaceae</taxon>
        <taxon>Balneicella</taxon>
    </lineage>
</organism>
<protein>
    <submittedName>
        <fullName evidence="5">Do/DeqQ family serine protease</fullName>
    </submittedName>
</protein>
<dbReference type="Pfam" id="PF13365">
    <property type="entry name" value="Trypsin_2"/>
    <property type="match status" value="1"/>
</dbReference>
<evidence type="ECO:0000313" key="6">
    <source>
        <dbReference type="Proteomes" id="UP000251835"/>
    </source>
</evidence>
<dbReference type="Gene3D" id="2.40.10.120">
    <property type="match status" value="1"/>
</dbReference>
<evidence type="ECO:0000256" key="3">
    <source>
        <dbReference type="ARBA" id="ARBA00022801"/>
    </source>
</evidence>
<evidence type="ECO:0000313" key="5">
    <source>
        <dbReference type="EMBL" id="PVX50076.1"/>
    </source>
</evidence>
<dbReference type="PROSITE" id="PS50106">
    <property type="entry name" value="PDZ"/>
    <property type="match status" value="1"/>
</dbReference>
<dbReference type="SUPFAM" id="SSF50156">
    <property type="entry name" value="PDZ domain-like"/>
    <property type="match status" value="1"/>
</dbReference>